<proteinExistence type="inferred from homology"/>
<keyword evidence="3 6" id="KW-0547">Nucleotide-binding</keyword>
<dbReference type="EMBL" id="CATQJA010002655">
    <property type="protein sequence ID" value="CAJ0578985.1"/>
    <property type="molecule type" value="Genomic_DNA"/>
</dbReference>
<dbReference type="GO" id="GO:0005524">
    <property type="term" value="F:ATP binding"/>
    <property type="evidence" value="ECO:0007669"/>
    <property type="project" value="UniProtKB-UniRule"/>
</dbReference>
<feature type="compositionally biased region" description="Basic and acidic residues" evidence="7">
    <location>
        <begin position="803"/>
        <end position="812"/>
    </location>
</feature>
<dbReference type="InterPro" id="IPR016024">
    <property type="entry name" value="ARM-type_fold"/>
</dbReference>
<evidence type="ECO:0000256" key="3">
    <source>
        <dbReference type="ARBA" id="ARBA00022741"/>
    </source>
</evidence>
<dbReference type="SUPFAM" id="SSF56112">
    <property type="entry name" value="Protein kinase-like (PK-like)"/>
    <property type="match status" value="1"/>
</dbReference>
<keyword evidence="4" id="KW-0418">Kinase</keyword>
<feature type="binding site" evidence="6">
    <location>
        <position position="474"/>
    </location>
    <ligand>
        <name>ATP</name>
        <dbReference type="ChEBI" id="CHEBI:30616"/>
    </ligand>
</feature>
<evidence type="ECO:0000259" key="8">
    <source>
        <dbReference type="PROSITE" id="PS50011"/>
    </source>
</evidence>
<feature type="compositionally biased region" description="Polar residues" evidence="7">
    <location>
        <begin position="724"/>
        <end position="741"/>
    </location>
</feature>
<keyword evidence="2" id="KW-0808">Transferase</keyword>
<feature type="domain" description="Protein kinase" evidence="8">
    <location>
        <begin position="440"/>
        <end position="712"/>
    </location>
</feature>
<organism evidence="9 10">
    <name type="scientific">Mesorhabditis spiculigera</name>
    <dbReference type="NCBI Taxonomy" id="96644"/>
    <lineage>
        <taxon>Eukaryota</taxon>
        <taxon>Metazoa</taxon>
        <taxon>Ecdysozoa</taxon>
        <taxon>Nematoda</taxon>
        <taxon>Chromadorea</taxon>
        <taxon>Rhabditida</taxon>
        <taxon>Rhabditina</taxon>
        <taxon>Rhabditomorpha</taxon>
        <taxon>Rhabditoidea</taxon>
        <taxon>Rhabditidae</taxon>
        <taxon>Mesorhabditinae</taxon>
        <taxon>Mesorhabditis</taxon>
    </lineage>
</organism>
<evidence type="ECO:0000256" key="4">
    <source>
        <dbReference type="ARBA" id="ARBA00022777"/>
    </source>
</evidence>
<comment type="caution">
    <text evidence="9">The sequence shown here is derived from an EMBL/GenBank/DDBJ whole genome shotgun (WGS) entry which is preliminary data.</text>
</comment>
<reference evidence="9" key="1">
    <citation type="submission" date="2023-06" db="EMBL/GenBank/DDBJ databases">
        <authorList>
            <person name="Delattre M."/>
        </authorList>
    </citation>
    <scope>NUCLEOTIDE SEQUENCE</scope>
    <source>
        <strain evidence="9">AF72</strain>
    </source>
</reference>
<feature type="non-terminal residue" evidence="9">
    <location>
        <position position="1"/>
    </location>
</feature>
<evidence type="ECO:0000256" key="1">
    <source>
        <dbReference type="ARBA" id="ARBA00010886"/>
    </source>
</evidence>
<dbReference type="InterPro" id="IPR011989">
    <property type="entry name" value="ARM-like"/>
</dbReference>
<dbReference type="InterPro" id="IPR008271">
    <property type="entry name" value="Ser/Thr_kinase_AS"/>
</dbReference>
<dbReference type="GO" id="GO:0004674">
    <property type="term" value="F:protein serine/threonine kinase activity"/>
    <property type="evidence" value="ECO:0007669"/>
    <property type="project" value="TreeGrafter"/>
</dbReference>
<dbReference type="AlphaFoldDB" id="A0AA36D104"/>
<evidence type="ECO:0000256" key="5">
    <source>
        <dbReference type="ARBA" id="ARBA00022840"/>
    </source>
</evidence>
<keyword evidence="5 6" id="KW-0067">ATP-binding</keyword>
<evidence type="ECO:0000256" key="7">
    <source>
        <dbReference type="SAM" id="MobiDB-lite"/>
    </source>
</evidence>
<name>A0AA36D104_9BILA</name>
<dbReference type="Pfam" id="PF00069">
    <property type="entry name" value="Pkinase"/>
    <property type="match status" value="1"/>
</dbReference>
<dbReference type="PROSITE" id="PS50011">
    <property type="entry name" value="PROTEIN_KINASE_DOM"/>
    <property type="match status" value="1"/>
</dbReference>
<feature type="region of interest" description="Disordered" evidence="7">
    <location>
        <begin position="724"/>
        <end position="824"/>
    </location>
</feature>
<comment type="similarity">
    <text evidence="1">Belongs to the protein kinase superfamily. NEK Ser/Thr protein kinase family. NIMA subfamily.</text>
</comment>
<feature type="compositionally biased region" description="Polar residues" evidence="7">
    <location>
        <begin position="778"/>
        <end position="793"/>
    </location>
</feature>
<protein>
    <recommendedName>
        <fullName evidence="8">Protein kinase domain-containing protein</fullName>
    </recommendedName>
</protein>
<keyword evidence="10" id="KW-1185">Reference proteome</keyword>
<sequence>MNYSAQLLHSLSFEIHNQPTNVHNEVSLCNKFIENYTEDVAVELSEKGISIKILESIIQKRIGFLSWLASRPPRKWFHPLLRICRVLLRDKLLVDRFHELQLHANFVQFCDYVSSQYFAHDNTTEYAQSASTLLNILQKLCSKKEFVELFVTYRLFKCVLELLTSRDMSILQGALEVLGRLADFSAQCRVELCASTAIDVCLQLAPSSDLLTQKLCVSLLRILSCEEQAREQIKIYDGVPLLVGLLSVKNSRLQWHVAWSLAQLAEDIETATEVATLGGVSLSLAMLYVAKVPERGIADWIAMMTGVCALLAQLCQSDRVQLLIVNGNGIYVLGQILLLHYHSPLLSTNPNYNTLQCSVFRVLRLLFSLERNRHFFKKVFEADFFGAFIDVGHYVHDLSAYHSLTEHYNAMIKMKTIEETKAAWDAVNLRRDPIGTVGEYDLLEQLGAGAFGCVYTARKKSKDLAAAPQYFALKEIFMNAVSDSSSGVGSDSKNFEDIISEVKIIKQQLRHPNIVRYRKIFVESHRLYVVMDLIEGASLKEHINSTKEKREKFEEGRVWSITIQMILALRYLHKDKRIVHRDLKPNNIMLTDSDRVVITDFGLAKQKGADYLKSATGTIIYSCPEVVQHFPYGEKADIWSFGCCIYEVCALRPAFCSQNMLQLATMIVEGKYDPISEIYSEPLRNLVACCLSSLPQSRPDIDGVAALAAPRLILCLDEVFRRQPSTTQDTQQRMFSYSEFSTGKRPPSSSLNSSTSSTLGLSSARAALRRRKSLSAEVTKNQHNNGPTKQNNDLKLPSIDPGNIDKPKRELKSLSAGTTSKGRVRLPLSTTLPAIAPPPPNPSRRLTVAAIRTHKRASSSGAVDKSDPLLTLRSGALRPTIDPVVQILAMVQRIFQIVNSSIDGTTLSYKKRLIEQFQRALFGKNTNPGLAKRELRKLVLEANEDIPLELGFADFRPVLADLPLPPELSMDRKITKITYEQLAACISTLSRSLRLEP</sequence>
<dbReference type="InterPro" id="IPR050660">
    <property type="entry name" value="NEK_Ser/Thr_kinase"/>
</dbReference>
<dbReference type="PANTHER" id="PTHR43671">
    <property type="entry name" value="SERINE/THREONINE-PROTEIN KINASE NEK"/>
    <property type="match status" value="1"/>
</dbReference>
<dbReference type="InterPro" id="IPR017441">
    <property type="entry name" value="Protein_kinase_ATP_BS"/>
</dbReference>
<dbReference type="SMART" id="SM00220">
    <property type="entry name" value="S_TKc"/>
    <property type="match status" value="1"/>
</dbReference>
<dbReference type="PROSITE" id="PS00108">
    <property type="entry name" value="PROTEIN_KINASE_ST"/>
    <property type="match status" value="1"/>
</dbReference>
<feature type="compositionally biased region" description="Low complexity" evidence="7">
    <location>
        <begin position="743"/>
        <end position="766"/>
    </location>
</feature>
<dbReference type="SUPFAM" id="SSF48371">
    <property type="entry name" value="ARM repeat"/>
    <property type="match status" value="1"/>
</dbReference>
<evidence type="ECO:0000313" key="10">
    <source>
        <dbReference type="Proteomes" id="UP001177023"/>
    </source>
</evidence>
<evidence type="ECO:0000313" key="9">
    <source>
        <dbReference type="EMBL" id="CAJ0578985.1"/>
    </source>
</evidence>
<evidence type="ECO:0000256" key="2">
    <source>
        <dbReference type="ARBA" id="ARBA00022679"/>
    </source>
</evidence>
<gene>
    <name evidence="9" type="ORF">MSPICULIGERA_LOCUS17222</name>
</gene>
<dbReference type="PANTHER" id="PTHR43671:SF92">
    <property type="entry name" value="SERINE_THREONINE-PROTEIN KINASE NEK10"/>
    <property type="match status" value="1"/>
</dbReference>
<dbReference type="GO" id="GO:1902749">
    <property type="term" value="P:regulation of cell cycle G2/M phase transition"/>
    <property type="evidence" value="ECO:0007669"/>
    <property type="project" value="TreeGrafter"/>
</dbReference>
<dbReference type="InterPro" id="IPR011009">
    <property type="entry name" value="Kinase-like_dom_sf"/>
</dbReference>
<dbReference type="Gene3D" id="1.10.510.10">
    <property type="entry name" value="Transferase(Phosphotransferase) domain 1"/>
    <property type="match status" value="1"/>
</dbReference>
<dbReference type="Proteomes" id="UP001177023">
    <property type="component" value="Unassembled WGS sequence"/>
</dbReference>
<accession>A0AA36D104</accession>
<evidence type="ECO:0000256" key="6">
    <source>
        <dbReference type="PROSITE-ProRule" id="PRU10141"/>
    </source>
</evidence>
<dbReference type="PROSITE" id="PS00107">
    <property type="entry name" value="PROTEIN_KINASE_ATP"/>
    <property type="match status" value="1"/>
</dbReference>
<dbReference type="Gene3D" id="1.25.10.10">
    <property type="entry name" value="Leucine-rich Repeat Variant"/>
    <property type="match status" value="1"/>
</dbReference>
<dbReference type="InterPro" id="IPR000719">
    <property type="entry name" value="Prot_kinase_dom"/>
</dbReference>